<organism evidence="7 8">
    <name type="scientific">Acidithiobacillus caldus (strain ATCC 51756 / DSM 8584 / KU)</name>
    <dbReference type="NCBI Taxonomy" id="637389"/>
    <lineage>
        <taxon>Bacteria</taxon>
        <taxon>Pseudomonadati</taxon>
        <taxon>Pseudomonadota</taxon>
        <taxon>Acidithiobacillia</taxon>
        <taxon>Acidithiobacillales</taxon>
        <taxon>Acidithiobacillaceae</taxon>
        <taxon>Acidithiobacillus</taxon>
    </lineage>
</organism>
<accession>A0A059ZZ19</accession>
<protein>
    <recommendedName>
        <fullName evidence="6">DUF202 domain-containing protein</fullName>
    </recommendedName>
</protein>
<sequence length="126" mass="14941">MTASTHRFRHLDRHRWHMHRYPATKLVLRDWLAADRTAAGNRRTFYSYLRTTLDFNIAGLVLIRFYGYGWIIVLGVCFLAASVFLAAYAVHRFFTVRRHYFQFQREFANAFPACLVRVDHSVQAQK</sequence>
<evidence type="ECO:0000259" key="6">
    <source>
        <dbReference type="Pfam" id="PF02656"/>
    </source>
</evidence>
<evidence type="ECO:0000256" key="4">
    <source>
        <dbReference type="ARBA" id="ARBA00023136"/>
    </source>
</evidence>
<evidence type="ECO:0000256" key="2">
    <source>
        <dbReference type="ARBA" id="ARBA00022692"/>
    </source>
</evidence>
<dbReference type="GeneID" id="92931572"/>
<dbReference type="KEGG" id="acz:Acaty_c1369"/>
<evidence type="ECO:0000256" key="3">
    <source>
        <dbReference type="ARBA" id="ARBA00022989"/>
    </source>
</evidence>
<reference evidence="7 8" key="1">
    <citation type="journal article" date="2009" name="J. Bacteriol.">
        <title>Draft genome sequence of the extremely acidophilic bacterium Acidithiobacillus caldus ATCC 51756 reveals metabolic versatility in the genus Acidithiobacillus.</title>
        <authorList>
            <person name="Valdes J."/>
            <person name="Quatrini R."/>
            <person name="Hallberg K."/>
            <person name="Dopson M."/>
            <person name="Valenzuela P.D."/>
            <person name="Holmes D.S."/>
        </authorList>
    </citation>
    <scope>NUCLEOTIDE SEQUENCE [LARGE SCALE GENOMIC DNA]</scope>
    <source>
        <strain evidence="8">ATCC 51756 / DSM 8584 / KU</strain>
    </source>
</reference>
<dbReference type="HOGENOM" id="CLU_2178093_0_0_6"/>
<keyword evidence="4 5" id="KW-0472">Membrane</keyword>
<dbReference type="InterPro" id="IPR003807">
    <property type="entry name" value="DUF202"/>
</dbReference>
<feature type="domain" description="DUF202" evidence="6">
    <location>
        <begin position="41"/>
        <end position="98"/>
    </location>
</feature>
<dbReference type="eggNOG" id="ENOG5031FMN">
    <property type="taxonomic scope" value="Bacteria"/>
</dbReference>
<dbReference type="EMBL" id="CP005986">
    <property type="protein sequence ID" value="AIA55236.1"/>
    <property type="molecule type" value="Genomic_DNA"/>
</dbReference>
<feature type="transmembrane region" description="Helical" evidence="5">
    <location>
        <begin position="45"/>
        <end position="63"/>
    </location>
</feature>
<proteinExistence type="predicted"/>
<evidence type="ECO:0000313" key="8">
    <source>
        <dbReference type="Proteomes" id="UP000005522"/>
    </source>
</evidence>
<evidence type="ECO:0000256" key="5">
    <source>
        <dbReference type="SAM" id="Phobius"/>
    </source>
</evidence>
<comment type="subcellular location">
    <subcellularLocation>
        <location evidence="1">Endomembrane system</location>
        <topology evidence="1">Multi-pass membrane protein</topology>
    </subcellularLocation>
</comment>
<feature type="transmembrane region" description="Helical" evidence="5">
    <location>
        <begin position="69"/>
        <end position="90"/>
    </location>
</feature>
<keyword evidence="3 5" id="KW-1133">Transmembrane helix</keyword>
<dbReference type="RefSeq" id="WP_226047551.1">
    <property type="nucleotide sequence ID" value="NZ_CP005986.1"/>
</dbReference>
<dbReference type="Proteomes" id="UP000005522">
    <property type="component" value="Chromosome"/>
</dbReference>
<evidence type="ECO:0000313" key="7">
    <source>
        <dbReference type="EMBL" id="AIA55236.1"/>
    </source>
</evidence>
<name>A0A059ZZ19_ACICK</name>
<dbReference type="AlphaFoldDB" id="A0A059ZZ19"/>
<gene>
    <name evidence="7" type="ORF">Acaty_c1369</name>
</gene>
<evidence type="ECO:0000256" key="1">
    <source>
        <dbReference type="ARBA" id="ARBA00004127"/>
    </source>
</evidence>
<dbReference type="GO" id="GO:0012505">
    <property type="term" value="C:endomembrane system"/>
    <property type="evidence" value="ECO:0007669"/>
    <property type="project" value="UniProtKB-SubCell"/>
</dbReference>
<dbReference type="Pfam" id="PF02656">
    <property type="entry name" value="DUF202"/>
    <property type="match status" value="1"/>
</dbReference>
<keyword evidence="2 5" id="KW-0812">Transmembrane</keyword>